<feature type="region of interest" description="Disordered" evidence="5">
    <location>
        <begin position="1"/>
        <end position="41"/>
    </location>
</feature>
<dbReference type="InterPro" id="IPR007627">
    <property type="entry name" value="RNA_pol_sigma70_r2"/>
</dbReference>
<evidence type="ECO:0000256" key="1">
    <source>
        <dbReference type="ARBA" id="ARBA00010641"/>
    </source>
</evidence>
<dbReference type="PANTHER" id="PTHR43133:SF66">
    <property type="entry name" value="ECF RNA POLYMERASE SIGMA FACTOR SIGK"/>
    <property type="match status" value="1"/>
</dbReference>
<dbReference type="NCBIfam" id="TIGR02937">
    <property type="entry name" value="sigma70-ECF"/>
    <property type="match status" value="1"/>
</dbReference>
<evidence type="ECO:0000259" key="7">
    <source>
        <dbReference type="Pfam" id="PF08281"/>
    </source>
</evidence>
<evidence type="ECO:0000256" key="5">
    <source>
        <dbReference type="SAM" id="MobiDB-lite"/>
    </source>
</evidence>
<dbReference type="Gene3D" id="1.10.10.10">
    <property type="entry name" value="Winged helix-like DNA-binding domain superfamily/Winged helix DNA-binding domain"/>
    <property type="match status" value="1"/>
</dbReference>
<dbReference type="NCBIfam" id="NF007228">
    <property type="entry name" value="PRK09646.1"/>
    <property type="match status" value="1"/>
</dbReference>
<dbReference type="CDD" id="cd06171">
    <property type="entry name" value="Sigma70_r4"/>
    <property type="match status" value="1"/>
</dbReference>
<evidence type="ECO:0000256" key="4">
    <source>
        <dbReference type="ARBA" id="ARBA00023163"/>
    </source>
</evidence>
<protein>
    <submittedName>
        <fullName evidence="8">RNA polymerase sigma-70 factor, ECF subfamily</fullName>
    </submittedName>
</protein>
<proteinExistence type="inferred from homology"/>
<name>A0A1H0JR77_9ACTN</name>
<keyword evidence="2" id="KW-0805">Transcription regulation</keyword>
<dbReference type="OrthoDB" id="9784272at2"/>
<dbReference type="Pfam" id="PF04542">
    <property type="entry name" value="Sigma70_r2"/>
    <property type="match status" value="1"/>
</dbReference>
<comment type="similarity">
    <text evidence="1">Belongs to the sigma-70 factor family. ECF subfamily.</text>
</comment>
<dbReference type="AlphaFoldDB" id="A0A1H0JR77"/>
<dbReference type="Gene3D" id="1.10.1740.10">
    <property type="match status" value="1"/>
</dbReference>
<dbReference type="PANTHER" id="PTHR43133">
    <property type="entry name" value="RNA POLYMERASE ECF-TYPE SIGMA FACTO"/>
    <property type="match status" value="1"/>
</dbReference>
<evidence type="ECO:0000256" key="2">
    <source>
        <dbReference type="ARBA" id="ARBA00023015"/>
    </source>
</evidence>
<dbReference type="InterPro" id="IPR039425">
    <property type="entry name" value="RNA_pol_sigma-70-like"/>
</dbReference>
<keyword evidence="9" id="KW-1185">Reference proteome</keyword>
<dbReference type="InterPro" id="IPR013325">
    <property type="entry name" value="RNA_pol_sigma_r2"/>
</dbReference>
<dbReference type="STRING" id="1090615.SAMN04515671_1013"/>
<accession>A0A1H0JR77</accession>
<keyword evidence="3" id="KW-0731">Sigma factor</keyword>
<dbReference type="InterPro" id="IPR036388">
    <property type="entry name" value="WH-like_DNA-bd_sf"/>
</dbReference>
<dbReference type="InterPro" id="IPR014284">
    <property type="entry name" value="RNA_pol_sigma-70_dom"/>
</dbReference>
<dbReference type="SUPFAM" id="SSF88659">
    <property type="entry name" value="Sigma3 and sigma4 domains of RNA polymerase sigma factors"/>
    <property type="match status" value="1"/>
</dbReference>
<organism evidence="8 9">
    <name type="scientific">Nakamurella panacisegetis</name>
    <dbReference type="NCBI Taxonomy" id="1090615"/>
    <lineage>
        <taxon>Bacteria</taxon>
        <taxon>Bacillati</taxon>
        <taxon>Actinomycetota</taxon>
        <taxon>Actinomycetes</taxon>
        <taxon>Nakamurellales</taxon>
        <taxon>Nakamurellaceae</taxon>
        <taxon>Nakamurella</taxon>
    </lineage>
</organism>
<dbReference type="SUPFAM" id="SSF88946">
    <property type="entry name" value="Sigma2 domain of RNA polymerase sigma factors"/>
    <property type="match status" value="1"/>
</dbReference>
<dbReference type="InterPro" id="IPR013324">
    <property type="entry name" value="RNA_pol_sigma_r3/r4-like"/>
</dbReference>
<dbReference type="GO" id="GO:0006352">
    <property type="term" value="P:DNA-templated transcription initiation"/>
    <property type="evidence" value="ECO:0007669"/>
    <property type="project" value="InterPro"/>
</dbReference>
<dbReference type="InterPro" id="IPR013249">
    <property type="entry name" value="RNA_pol_sigma70_r4_t2"/>
</dbReference>
<gene>
    <name evidence="8" type="ORF">SAMN04515671_1013</name>
</gene>
<dbReference type="GO" id="GO:0016987">
    <property type="term" value="F:sigma factor activity"/>
    <property type="evidence" value="ECO:0007669"/>
    <property type="project" value="UniProtKB-KW"/>
</dbReference>
<dbReference type="GO" id="GO:0003677">
    <property type="term" value="F:DNA binding"/>
    <property type="evidence" value="ECO:0007669"/>
    <property type="project" value="InterPro"/>
</dbReference>
<feature type="domain" description="RNA polymerase sigma-70 region 2" evidence="6">
    <location>
        <begin position="57"/>
        <end position="124"/>
    </location>
</feature>
<evidence type="ECO:0000313" key="9">
    <source>
        <dbReference type="Proteomes" id="UP000198741"/>
    </source>
</evidence>
<keyword evidence="4" id="KW-0804">Transcription</keyword>
<evidence type="ECO:0000256" key="3">
    <source>
        <dbReference type="ARBA" id="ARBA00023082"/>
    </source>
</evidence>
<dbReference type="Pfam" id="PF08281">
    <property type="entry name" value="Sigma70_r4_2"/>
    <property type="match status" value="1"/>
</dbReference>
<dbReference type="Proteomes" id="UP000198741">
    <property type="component" value="Chromosome I"/>
</dbReference>
<reference evidence="8 9" key="1">
    <citation type="submission" date="2016-10" db="EMBL/GenBank/DDBJ databases">
        <authorList>
            <person name="de Groot N.N."/>
        </authorList>
    </citation>
    <scope>NUCLEOTIDE SEQUENCE [LARGE SCALE GENOMIC DNA]</scope>
    <source>
        <strain evidence="9">P4-7,KCTC 19426,CECT 7604</strain>
    </source>
</reference>
<evidence type="ECO:0000259" key="6">
    <source>
        <dbReference type="Pfam" id="PF04542"/>
    </source>
</evidence>
<dbReference type="EMBL" id="LT629710">
    <property type="protein sequence ID" value="SDO46305.1"/>
    <property type="molecule type" value="Genomic_DNA"/>
</dbReference>
<sequence length="216" mass="23921">MSATGPLPRGLSSVPTVPEPHRDADTDGASDLDPVGSSPEDLLRRTALGDERAFEGLYDAFAARVFGLARRIVRSPSQAEEVAQEVFLEIWRRASRFDPDRGSAASWVMTLTHARSVDRVRSAQASSDRELKVAHASHEIEIDSVVDAVESAFERKAVQKCIKTLTELQRESITMAYYSGYTYREVAELLSTPLPTIKTRLRDGMIRLRDCLGVEA</sequence>
<dbReference type="RefSeq" id="WP_090474861.1">
    <property type="nucleotide sequence ID" value="NZ_LT629710.1"/>
</dbReference>
<evidence type="ECO:0000313" key="8">
    <source>
        <dbReference type="EMBL" id="SDO46305.1"/>
    </source>
</evidence>
<feature type="domain" description="RNA polymerase sigma factor 70 region 4 type 2" evidence="7">
    <location>
        <begin position="156"/>
        <end position="207"/>
    </location>
</feature>